<dbReference type="GO" id="GO:0004713">
    <property type="term" value="F:protein tyrosine kinase activity"/>
    <property type="evidence" value="ECO:0007669"/>
    <property type="project" value="TreeGrafter"/>
</dbReference>
<gene>
    <name evidence="8" type="ORF">HPLM_LOCUS4333</name>
</gene>
<dbReference type="InterPro" id="IPR050494">
    <property type="entry name" value="Ser_Thr_dual-spec_kinase"/>
</dbReference>
<dbReference type="WBParaSite" id="HPLM_0000434101-mRNA-1">
    <property type="protein sequence ID" value="HPLM_0000434101-mRNA-1"/>
    <property type="gene ID" value="HPLM_0000434101"/>
</dbReference>
<evidence type="ECO:0000256" key="6">
    <source>
        <dbReference type="SAM" id="MobiDB-lite"/>
    </source>
</evidence>
<keyword evidence="3" id="KW-0547">Nucleotide-binding</keyword>
<keyword evidence="1" id="KW-0723">Serine/threonine-protein kinase</keyword>
<keyword evidence="4" id="KW-0418">Kinase</keyword>
<evidence type="ECO:0000313" key="10">
    <source>
        <dbReference type="WBParaSite" id="HPLM_0000434101-mRNA-1"/>
    </source>
</evidence>
<organism evidence="10">
    <name type="scientific">Haemonchus placei</name>
    <name type="common">Barber's pole worm</name>
    <dbReference type="NCBI Taxonomy" id="6290"/>
    <lineage>
        <taxon>Eukaryota</taxon>
        <taxon>Metazoa</taxon>
        <taxon>Ecdysozoa</taxon>
        <taxon>Nematoda</taxon>
        <taxon>Chromadorea</taxon>
        <taxon>Rhabditida</taxon>
        <taxon>Rhabditina</taxon>
        <taxon>Rhabditomorpha</taxon>
        <taxon>Strongyloidea</taxon>
        <taxon>Trichostrongylidae</taxon>
        <taxon>Haemonchus</taxon>
    </lineage>
</organism>
<dbReference type="EMBL" id="UZAF01016200">
    <property type="protein sequence ID" value="VDO22993.1"/>
    <property type="molecule type" value="Genomic_DNA"/>
</dbReference>
<dbReference type="STRING" id="6290.A0A0N4W3F3"/>
<dbReference type="GO" id="GO:0004674">
    <property type="term" value="F:protein serine/threonine kinase activity"/>
    <property type="evidence" value="ECO:0007669"/>
    <property type="project" value="UniProtKB-KW"/>
</dbReference>
<name>A0A0N4W3F3_HAEPC</name>
<evidence type="ECO:0000313" key="8">
    <source>
        <dbReference type="EMBL" id="VDO22993.1"/>
    </source>
</evidence>
<evidence type="ECO:0000256" key="3">
    <source>
        <dbReference type="ARBA" id="ARBA00022741"/>
    </source>
</evidence>
<dbReference type="GO" id="GO:0005634">
    <property type="term" value="C:nucleus"/>
    <property type="evidence" value="ECO:0007669"/>
    <property type="project" value="TreeGrafter"/>
</dbReference>
<dbReference type="InterPro" id="IPR011009">
    <property type="entry name" value="Kinase-like_dom_sf"/>
</dbReference>
<dbReference type="GO" id="GO:0005524">
    <property type="term" value="F:ATP binding"/>
    <property type="evidence" value="ECO:0007669"/>
    <property type="project" value="UniProtKB-KW"/>
</dbReference>
<reference evidence="10" key="1">
    <citation type="submission" date="2017-02" db="UniProtKB">
        <authorList>
            <consortium name="WormBaseParasite"/>
        </authorList>
    </citation>
    <scope>IDENTIFICATION</scope>
</reference>
<dbReference type="Gene3D" id="1.10.510.10">
    <property type="entry name" value="Transferase(Phosphotransferase) domain 1"/>
    <property type="match status" value="1"/>
</dbReference>
<evidence type="ECO:0000256" key="1">
    <source>
        <dbReference type="ARBA" id="ARBA00022527"/>
    </source>
</evidence>
<protein>
    <submittedName>
        <fullName evidence="10">Protein kinase domain-containing protein</fullName>
    </submittedName>
</protein>
<keyword evidence="5" id="KW-0067">ATP-binding</keyword>
<feature type="domain" description="Protein kinase" evidence="7">
    <location>
        <begin position="1"/>
        <end position="133"/>
    </location>
</feature>
<feature type="region of interest" description="Disordered" evidence="6">
    <location>
        <begin position="99"/>
        <end position="133"/>
    </location>
</feature>
<feature type="compositionally biased region" description="Polar residues" evidence="6">
    <location>
        <begin position="102"/>
        <end position="113"/>
    </location>
</feature>
<evidence type="ECO:0000256" key="2">
    <source>
        <dbReference type="ARBA" id="ARBA00022679"/>
    </source>
</evidence>
<evidence type="ECO:0000256" key="5">
    <source>
        <dbReference type="ARBA" id="ARBA00022840"/>
    </source>
</evidence>
<sequence length="133" mass="14615">MFRAPEIILGLPFREAIDMWSLGCVIAELFLGWPLYPGSSEYDQIRLSQLLLCMASRARAFNIWEALAPICVHFCHIIPYYQEEVPIEASARISLGGEVNLGGSQSKICSTRKPNGPSGEICTGIDGTEDPTP</sequence>
<dbReference type="AlphaFoldDB" id="A0A0N4W3F3"/>
<evidence type="ECO:0000259" key="7">
    <source>
        <dbReference type="PROSITE" id="PS50011"/>
    </source>
</evidence>
<accession>A0A0N4W3F3</accession>
<reference evidence="8 9" key="2">
    <citation type="submission" date="2018-11" db="EMBL/GenBank/DDBJ databases">
        <authorList>
            <consortium name="Pathogen Informatics"/>
        </authorList>
    </citation>
    <scope>NUCLEOTIDE SEQUENCE [LARGE SCALE GENOMIC DNA]</scope>
    <source>
        <strain evidence="8 9">MHpl1</strain>
    </source>
</reference>
<proteinExistence type="predicted"/>
<dbReference type="Pfam" id="PF00069">
    <property type="entry name" value="Pkinase"/>
    <property type="match status" value="1"/>
</dbReference>
<dbReference type="Proteomes" id="UP000268014">
    <property type="component" value="Unassembled WGS sequence"/>
</dbReference>
<dbReference type="PANTHER" id="PTHR24058">
    <property type="entry name" value="DUAL SPECIFICITY PROTEIN KINASE"/>
    <property type="match status" value="1"/>
</dbReference>
<dbReference type="GO" id="GO:0005737">
    <property type="term" value="C:cytoplasm"/>
    <property type="evidence" value="ECO:0007669"/>
    <property type="project" value="TreeGrafter"/>
</dbReference>
<dbReference type="PROSITE" id="PS50011">
    <property type="entry name" value="PROTEIN_KINASE_DOM"/>
    <property type="match status" value="1"/>
</dbReference>
<keyword evidence="2" id="KW-0808">Transferase</keyword>
<dbReference type="OrthoDB" id="192887at2759"/>
<dbReference type="SUPFAM" id="SSF56112">
    <property type="entry name" value="Protein kinase-like (PK-like)"/>
    <property type="match status" value="1"/>
</dbReference>
<keyword evidence="9" id="KW-1185">Reference proteome</keyword>
<dbReference type="PANTHER" id="PTHR24058:SF17">
    <property type="entry name" value="HOMEODOMAIN INTERACTING PROTEIN KINASE, ISOFORM D"/>
    <property type="match status" value="1"/>
</dbReference>
<dbReference type="InterPro" id="IPR000719">
    <property type="entry name" value="Prot_kinase_dom"/>
</dbReference>
<evidence type="ECO:0000313" key="9">
    <source>
        <dbReference type="Proteomes" id="UP000268014"/>
    </source>
</evidence>
<evidence type="ECO:0000256" key="4">
    <source>
        <dbReference type="ARBA" id="ARBA00022777"/>
    </source>
</evidence>